<gene>
    <name evidence="1" type="ORF">BCY91_02640</name>
</gene>
<evidence type="ECO:0000313" key="2">
    <source>
        <dbReference type="Proteomes" id="UP000283433"/>
    </source>
</evidence>
<dbReference type="RefSeq" id="WP_120181257.1">
    <property type="nucleotide sequence ID" value="NZ_MBTA01000012.1"/>
</dbReference>
<comment type="caution">
    <text evidence="1">The sequence shown here is derived from an EMBL/GenBank/DDBJ whole genome shotgun (WGS) entry which is preliminary data.</text>
</comment>
<dbReference type="Proteomes" id="UP000283433">
    <property type="component" value="Unassembled WGS sequence"/>
</dbReference>
<accession>A0A419S728</accession>
<name>A0A419S728_9SPHI</name>
<evidence type="ECO:0008006" key="3">
    <source>
        <dbReference type="Google" id="ProtNLM"/>
    </source>
</evidence>
<proteinExistence type="predicted"/>
<dbReference type="PROSITE" id="PS51257">
    <property type="entry name" value="PROKAR_LIPOPROTEIN"/>
    <property type="match status" value="1"/>
</dbReference>
<keyword evidence="2" id="KW-1185">Reference proteome</keyword>
<reference evidence="1 2" key="1">
    <citation type="submission" date="2016-07" db="EMBL/GenBank/DDBJ databases">
        <title>Genome of Pelobium manganitolerans.</title>
        <authorList>
            <person name="Wu S."/>
            <person name="Wang G."/>
        </authorList>
    </citation>
    <scope>NUCLEOTIDE SEQUENCE [LARGE SCALE GENOMIC DNA]</scope>
    <source>
        <strain evidence="1 2">YS-25</strain>
    </source>
</reference>
<evidence type="ECO:0000313" key="1">
    <source>
        <dbReference type="EMBL" id="RKD17063.1"/>
    </source>
</evidence>
<protein>
    <recommendedName>
        <fullName evidence="3">Lipocalin-like domain-containing protein</fullName>
    </recommendedName>
</protein>
<dbReference type="EMBL" id="MBTA01000012">
    <property type="protein sequence ID" value="RKD17063.1"/>
    <property type="molecule type" value="Genomic_DNA"/>
</dbReference>
<organism evidence="1 2">
    <name type="scientific">Pelobium manganitolerans</name>
    <dbReference type="NCBI Taxonomy" id="1842495"/>
    <lineage>
        <taxon>Bacteria</taxon>
        <taxon>Pseudomonadati</taxon>
        <taxon>Bacteroidota</taxon>
        <taxon>Sphingobacteriia</taxon>
        <taxon>Sphingobacteriales</taxon>
        <taxon>Sphingobacteriaceae</taxon>
        <taxon>Pelobium</taxon>
    </lineage>
</organism>
<dbReference type="AlphaFoldDB" id="A0A419S728"/>
<sequence>MKTIKQFSFIILALLALTSCKKDDGEVKVNSSGKLTATTSTFENGKWVSGTFEASSVTTVKSGNNYTITAKNTANDVITVIITGAAGVGKIQSPAVKWGYIKGGKDLVPASGSQSGSVEITASTANSMIGKFSFDGSSGAVTGDFDVTF</sequence>